<dbReference type="EC" id="2.7.7.-" evidence="11"/>
<keyword evidence="8 11" id="KW-0460">Magnesium</keyword>
<dbReference type="Gene3D" id="3.90.920.10">
    <property type="entry name" value="DNA primase, PRIM domain"/>
    <property type="match status" value="1"/>
</dbReference>
<keyword evidence="4 11" id="KW-0808">Transferase</keyword>
<evidence type="ECO:0000256" key="9">
    <source>
        <dbReference type="ARBA" id="ARBA00023163"/>
    </source>
</evidence>
<feature type="active site" evidence="11">
    <location>
        <position position="93"/>
    </location>
</feature>
<dbReference type="InterPro" id="IPR014052">
    <property type="entry name" value="DNA_primase_ssu_euk/arc"/>
</dbReference>
<dbReference type="GO" id="GO:0003899">
    <property type="term" value="F:DNA-directed RNA polymerase activity"/>
    <property type="evidence" value="ECO:0007669"/>
    <property type="project" value="UniProtKB-UniRule"/>
</dbReference>
<evidence type="ECO:0000256" key="5">
    <source>
        <dbReference type="ARBA" id="ARBA00022695"/>
    </source>
</evidence>
<feature type="active site" evidence="11">
    <location>
        <position position="239"/>
    </location>
</feature>
<keyword evidence="9 11" id="KW-0804">Transcription</keyword>
<comment type="function">
    <text evidence="11">Catalytic subunit of DNA primase, an RNA polymerase that catalyzes the synthesis of short RNA molecules used as primers for DNA polymerase during DNA replication. The small subunit contains the primase catalytic core and has DNA synthesis activity on its own. Binding to the large subunit stabilizes and modulates the activity, increasing the rate of DNA synthesis while decreasing the length of the DNA fragments, and conferring RNA synthesis capability. The DNA polymerase activity may enable DNA primase to also catalyze primer extension after primer synthesis. May also play a role in DNA repair.</text>
</comment>
<dbReference type="GO" id="GO:0046872">
    <property type="term" value="F:metal ion binding"/>
    <property type="evidence" value="ECO:0007669"/>
    <property type="project" value="UniProtKB-KW"/>
</dbReference>
<comment type="subunit">
    <text evidence="11">Heterodimer of a small subunit (PriS) and a large subunit (PriL).</text>
</comment>
<evidence type="ECO:0000313" key="15">
    <source>
        <dbReference type="Proteomes" id="UP000610960"/>
    </source>
</evidence>
<dbReference type="CDD" id="cd04860">
    <property type="entry name" value="AE_Prim_S"/>
    <property type="match status" value="1"/>
</dbReference>
<keyword evidence="7 11" id="KW-0479">Metal-binding</keyword>
<evidence type="ECO:0000256" key="10">
    <source>
        <dbReference type="ARBA" id="ARBA00023211"/>
    </source>
</evidence>
<keyword evidence="3 11" id="KW-0639">Primosome</keyword>
<dbReference type="GO" id="GO:0000428">
    <property type="term" value="C:DNA-directed RNA polymerase complex"/>
    <property type="evidence" value="ECO:0007669"/>
    <property type="project" value="UniProtKB-KW"/>
</dbReference>
<dbReference type="EMBL" id="BMNL01000002">
    <property type="protein sequence ID" value="GGP21021.1"/>
    <property type="molecule type" value="Genomic_DNA"/>
</dbReference>
<comment type="caution">
    <text evidence="14">The sequence shown here is derived from an EMBL/GenBank/DDBJ whole genome shotgun (WGS) entry which is preliminary data.</text>
</comment>
<dbReference type="GO" id="GO:1990077">
    <property type="term" value="C:primosome complex"/>
    <property type="evidence" value="ECO:0007669"/>
    <property type="project" value="UniProtKB-KW"/>
</dbReference>
<comment type="cofactor">
    <cofactor evidence="11">
        <name>Mg(2+)</name>
        <dbReference type="ChEBI" id="CHEBI:18420"/>
    </cofactor>
    <cofactor evidence="11">
        <name>Mn(2+)</name>
        <dbReference type="ChEBI" id="CHEBI:29035"/>
    </cofactor>
</comment>
<evidence type="ECO:0000256" key="8">
    <source>
        <dbReference type="ARBA" id="ARBA00022842"/>
    </source>
</evidence>
<reference evidence="14" key="1">
    <citation type="journal article" date="2014" name="Int. J. Syst. Evol. Microbiol.">
        <title>Complete genome sequence of Corynebacterium casei LMG S-19264T (=DSM 44701T), isolated from a smear-ripened cheese.</title>
        <authorList>
            <consortium name="US DOE Joint Genome Institute (JGI-PGF)"/>
            <person name="Walter F."/>
            <person name="Albersmeier A."/>
            <person name="Kalinowski J."/>
            <person name="Ruckert C."/>
        </authorList>
    </citation>
    <scope>NUCLEOTIDE SEQUENCE</scope>
    <source>
        <strain evidence="14">JCM 10088</strain>
    </source>
</reference>
<evidence type="ECO:0000256" key="3">
    <source>
        <dbReference type="ARBA" id="ARBA00022515"/>
    </source>
</evidence>
<keyword evidence="15" id="KW-1185">Reference proteome</keyword>
<dbReference type="Proteomes" id="UP000610960">
    <property type="component" value="Unassembled WGS sequence"/>
</dbReference>
<evidence type="ECO:0000256" key="11">
    <source>
        <dbReference type="HAMAP-Rule" id="MF_00700"/>
    </source>
</evidence>
<comment type="function">
    <text evidence="13">RNA polymerase that catalyzes the synthesis of short RNA molecules used as primers for DNA polymerase during DNA replication.</text>
</comment>
<evidence type="ECO:0000256" key="4">
    <source>
        <dbReference type="ARBA" id="ARBA00022679"/>
    </source>
</evidence>
<organism evidence="14 15">
    <name type="scientific">Thermocladium modestius</name>
    <dbReference type="NCBI Taxonomy" id="62609"/>
    <lineage>
        <taxon>Archaea</taxon>
        <taxon>Thermoproteota</taxon>
        <taxon>Thermoprotei</taxon>
        <taxon>Thermoproteales</taxon>
        <taxon>Thermoproteaceae</taxon>
        <taxon>Thermocladium</taxon>
    </lineage>
</organism>
<name>A0A830GX50_9CREN</name>
<proteinExistence type="inferred from homology"/>
<dbReference type="InterPro" id="IPR023639">
    <property type="entry name" value="DNA_primase_ssu_PriS"/>
</dbReference>
<evidence type="ECO:0000256" key="12">
    <source>
        <dbReference type="RuleBase" id="RU003514"/>
    </source>
</evidence>
<dbReference type="PANTHER" id="PTHR10536">
    <property type="entry name" value="DNA PRIMASE SMALL SUBUNIT"/>
    <property type="match status" value="1"/>
</dbReference>
<evidence type="ECO:0000256" key="7">
    <source>
        <dbReference type="ARBA" id="ARBA00022723"/>
    </source>
</evidence>
<evidence type="ECO:0000313" key="14">
    <source>
        <dbReference type="EMBL" id="GGP21021.1"/>
    </source>
</evidence>
<keyword evidence="5 11" id="KW-0548">Nucleotidyltransferase</keyword>
<dbReference type="GO" id="GO:0006269">
    <property type="term" value="P:DNA replication, synthesis of primer"/>
    <property type="evidence" value="ECO:0007669"/>
    <property type="project" value="UniProtKB-UniRule"/>
</dbReference>
<dbReference type="HAMAP" id="MF_00700">
    <property type="entry name" value="DNA_primase_sml_arc"/>
    <property type="match status" value="1"/>
</dbReference>
<reference evidence="14" key="2">
    <citation type="submission" date="2020-09" db="EMBL/GenBank/DDBJ databases">
        <authorList>
            <person name="Sun Q."/>
            <person name="Ohkuma M."/>
        </authorList>
    </citation>
    <scope>NUCLEOTIDE SEQUENCE</scope>
    <source>
        <strain evidence="14">JCM 10088</strain>
    </source>
</reference>
<dbReference type="InterPro" id="IPR002755">
    <property type="entry name" value="DNA_primase_S"/>
</dbReference>
<protein>
    <recommendedName>
        <fullName evidence="11">DNA primase small subunit PriS</fullName>
        <ecNumber evidence="11">2.7.7.-</ecNumber>
    </recommendedName>
</protein>
<evidence type="ECO:0000256" key="6">
    <source>
        <dbReference type="ARBA" id="ARBA00022705"/>
    </source>
</evidence>
<gene>
    <name evidence="11" type="primary">priS</name>
    <name evidence="14" type="ORF">GCM10007981_11450</name>
</gene>
<sequence>MKYVHALFKDYYRRSFQPPDVPEMGKREIAYQLFGSDSMVRHKSVSGEAELRRLFAEASPRHAYYSSSYFEKPGEPDMSLKEWRGADLVFDIDGDHLQTSNCMGIKLMTLACLDDARLETIKLIDILSNEFGVASMRITFSGNRGFHVHVEAKEVIQLGQEERREIVNYITARGDLTRQLIAGGEFLLDVVDAKSIKRDLGGPARVLAAVLEVLGRKPKPADVVGRKGEVLRRLGVTIDEVVTIDVNRLMRMPNTLHGKTGLKVAELGLGEVERGVEAVLGKAIAFSKGSIAVKLNEPVGEVLGESVKGRAGSVVVLPQGAAVYLLLSGSADLARGEAWT</sequence>
<dbReference type="SUPFAM" id="SSF56747">
    <property type="entry name" value="Prim-pol domain"/>
    <property type="match status" value="1"/>
</dbReference>
<evidence type="ECO:0000256" key="1">
    <source>
        <dbReference type="ARBA" id="ARBA00009762"/>
    </source>
</evidence>
<accession>A0A830GX50</accession>
<feature type="active site" evidence="11">
    <location>
        <position position="91"/>
    </location>
</feature>
<keyword evidence="2 11" id="KW-0240">DNA-directed RNA polymerase</keyword>
<evidence type="ECO:0000256" key="13">
    <source>
        <dbReference type="RuleBase" id="RU004224"/>
    </source>
</evidence>
<dbReference type="AlphaFoldDB" id="A0A830GX50"/>
<keyword evidence="10 11" id="KW-0464">Manganese</keyword>
<comment type="similarity">
    <text evidence="1 11 12">Belongs to the eukaryotic-type primase small subunit family.</text>
</comment>
<dbReference type="Pfam" id="PF01896">
    <property type="entry name" value="DNA_primase_S"/>
    <property type="match status" value="1"/>
</dbReference>
<evidence type="ECO:0000256" key="2">
    <source>
        <dbReference type="ARBA" id="ARBA00022478"/>
    </source>
</evidence>
<keyword evidence="6 11" id="KW-0235">DNA replication</keyword>